<dbReference type="Gene3D" id="1.20.1280.50">
    <property type="match status" value="1"/>
</dbReference>
<dbReference type="PROSITE" id="PS50181">
    <property type="entry name" value="FBOX"/>
    <property type="match status" value="1"/>
</dbReference>
<keyword evidence="4" id="KW-1185">Reference proteome</keyword>
<comment type="caution">
    <text evidence="3">The sequence shown here is derived from an EMBL/GenBank/DDBJ whole genome shotgun (WGS) entry which is preliminary data.</text>
</comment>
<protein>
    <recommendedName>
        <fullName evidence="2">F-box domain-containing protein</fullName>
    </recommendedName>
</protein>
<gene>
    <name evidence="3" type="ORF">POM88_034060</name>
</gene>
<dbReference type="InterPro" id="IPR011043">
    <property type="entry name" value="Gal_Oxase/kelch_b-propeller"/>
</dbReference>
<sequence>MVKNGKTKKKYHKPTKPQHHSSPPAAQEDKPITVKTLPADLVLEILFRTPVKSLVRCNCVCKSWFALIHHPTFVKMHLDFNSSRKDKQLICRSPEQTLISLISLVKPPVILLNINKYFTDRPNYPRKINFTDFSKNMVLAGSVNGIVCLSHYEEMSERFVALWNPSIRYWKPVGLVGPKSWKNMSVGLGFDAVRKDYKIICIVPETRRENVVWSRIEIYSANKGSWENVDEKGIIPFWPRPDLRHCNFIVKGVPYWVGIDVGPGNEISSILGKIDPCTGLYKKVMYPHHVKNKSTWVHPVNMRDSVAAVIQFPGEYPSGMIDLYLLDENNNKWTKMYSIWPLSSGHVFERLRIPQCFSTGEIVIETWIGNENNSSDLFLGICDPRTNVVHHNNEIEELNPYWYESYSHVESLVCVKGMVQIGKEHKDKRDNLKTKNW</sequence>
<feature type="region of interest" description="Disordered" evidence="1">
    <location>
        <begin position="1"/>
        <end position="30"/>
    </location>
</feature>
<dbReference type="InterPro" id="IPR013187">
    <property type="entry name" value="F-box-assoc_dom_typ3"/>
</dbReference>
<dbReference type="Proteomes" id="UP001237642">
    <property type="component" value="Unassembled WGS sequence"/>
</dbReference>
<dbReference type="Pfam" id="PF12937">
    <property type="entry name" value="F-box-like"/>
    <property type="match status" value="1"/>
</dbReference>
<accession>A0AAD8MD86</accession>
<dbReference type="SUPFAM" id="SSF50965">
    <property type="entry name" value="Galactose oxidase, central domain"/>
    <property type="match status" value="1"/>
</dbReference>
<evidence type="ECO:0000259" key="2">
    <source>
        <dbReference type="PROSITE" id="PS50181"/>
    </source>
</evidence>
<name>A0AAD8MD86_9APIA</name>
<dbReference type="AlphaFoldDB" id="A0AAD8MD86"/>
<reference evidence="3" key="1">
    <citation type="submission" date="2023-02" db="EMBL/GenBank/DDBJ databases">
        <title>Genome of toxic invasive species Heracleum sosnowskyi carries increased number of genes despite the absence of recent whole-genome duplications.</title>
        <authorList>
            <person name="Schelkunov M."/>
            <person name="Shtratnikova V."/>
            <person name="Makarenko M."/>
            <person name="Klepikova A."/>
            <person name="Omelchenko D."/>
            <person name="Novikova G."/>
            <person name="Obukhova E."/>
            <person name="Bogdanov V."/>
            <person name="Penin A."/>
            <person name="Logacheva M."/>
        </authorList>
    </citation>
    <scope>NUCLEOTIDE SEQUENCE</scope>
    <source>
        <strain evidence="3">Hsosn_3</strain>
        <tissue evidence="3">Leaf</tissue>
    </source>
</reference>
<dbReference type="CDD" id="cd22157">
    <property type="entry name" value="F-box_AtFBW1-like"/>
    <property type="match status" value="1"/>
</dbReference>
<organism evidence="3 4">
    <name type="scientific">Heracleum sosnowskyi</name>
    <dbReference type="NCBI Taxonomy" id="360622"/>
    <lineage>
        <taxon>Eukaryota</taxon>
        <taxon>Viridiplantae</taxon>
        <taxon>Streptophyta</taxon>
        <taxon>Embryophyta</taxon>
        <taxon>Tracheophyta</taxon>
        <taxon>Spermatophyta</taxon>
        <taxon>Magnoliopsida</taxon>
        <taxon>eudicotyledons</taxon>
        <taxon>Gunneridae</taxon>
        <taxon>Pentapetalae</taxon>
        <taxon>asterids</taxon>
        <taxon>campanulids</taxon>
        <taxon>Apiales</taxon>
        <taxon>Apiaceae</taxon>
        <taxon>Apioideae</taxon>
        <taxon>apioid superclade</taxon>
        <taxon>Tordylieae</taxon>
        <taxon>Tordyliinae</taxon>
        <taxon>Heracleum</taxon>
    </lineage>
</organism>
<dbReference type="SUPFAM" id="SSF81383">
    <property type="entry name" value="F-box domain"/>
    <property type="match status" value="1"/>
</dbReference>
<evidence type="ECO:0000256" key="1">
    <source>
        <dbReference type="SAM" id="MobiDB-lite"/>
    </source>
</evidence>
<evidence type="ECO:0000313" key="3">
    <source>
        <dbReference type="EMBL" id="KAK1367968.1"/>
    </source>
</evidence>
<dbReference type="SMART" id="SM00256">
    <property type="entry name" value="FBOX"/>
    <property type="match status" value="1"/>
</dbReference>
<dbReference type="InterPro" id="IPR001810">
    <property type="entry name" value="F-box_dom"/>
</dbReference>
<evidence type="ECO:0000313" key="4">
    <source>
        <dbReference type="Proteomes" id="UP001237642"/>
    </source>
</evidence>
<proteinExistence type="predicted"/>
<dbReference type="PANTHER" id="PTHR31672">
    <property type="entry name" value="BNACNNG10540D PROTEIN"/>
    <property type="match status" value="1"/>
</dbReference>
<reference evidence="3" key="2">
    <citation type="submission" date="2023-05" db="EMBL/GenBank/DDBJ databases">
        <authorList>
            <person name="Schelkunov M.I."/>
        </authorList>
    </citation>
    <scope>NUCLEOTIDE SEQUENCE</scope>
    <source>
        <strain evidence="3">Hsosn_3</strain>
        <tissue evidence="3">Leaf</tissue>
    </source>
</reference>
<feature type="domain" description="F-box" evidence="2">
    <location>
        <begin position="31"/>
        <end position="76"/>
    </location>
</feature>
<feature type="compositionally biased region" description="Basic residues" evidence="1">
    <location>
        <begin position="1"/>
        <end position="19"/>
    </location>
</feature>
<dbReference type="Pfam" id="PF08268">
    <property type="entry name" value="FBA_3"/>
    <property type="match status" value="1"/>
</dbReference>
<dbReference type="NCBIfam" id="TIGR01640">
    <property type="entry name" value="F_box_assoc_1"/>
    <property type="match status" value="1"/>
</dbReference>
<dbReference type="PANTHER" id="PTHR31672:SF13">
    <property type="entry name" value="F-BOX PROTEIN CPR30-LIKE"/>
    <property type="match status" value="1"/>
</dbReference>
<dbReference type="InterPro" id="IPR017451">
    <property type="entry name" value="F-box-assoc_interact_dom"/>
</dbReference>
<dbReference type="EMBL" id="JAUIZM010000008">
    <property type="protein sequence ID" value="KAK1367968.1"/>
    <property type="molecule type" value="Genomic_DNA"/>
</dbReference>
<dbReference type="InterPro" id="IPR050796">
    <property type="entry name" value="SCF_F-box_component"/>
</dbReference>
<dbReference type="InterPro" id="IPR036047">
    <property type="entry name" value="F-box-like_dom_sf"/>
</dbReference>